<dbReference type="Proteomes" id="UP001464555">
    <property type="component" value="Unassembled WGS sequence"/>
</dbReference>
<comment type="caution">
    <text evidence="1">The sequence shown here is derived from an EMBL/GenBank/DDBJ whole genome shotgun (WGS) entry which is preliminary data.</text>
</comment>
<gene>
    <name evidence="1" type="ORF">AAEO56_05415</name>
</gene>
<keyword evidence="2" id="KW-1185">Reference proteome</keyword>
<dbReference type="EMBL" id="JBBYHR010000002">
    <property type="protein sequence ID" value="MEL1243691.1"/>
    <property type="molecule type" value="Genomic_DNA"/>
</dbReference>
<evidence type="ECO:0000313" key="1">
    <source>
        <dbReference type="EMBL" id="MEL1243691.1"/>
    </source>
</evidence>
<dbReference type="RefSeq" id="WP_341696004.1">
    <property type="nucleotide sequence ID" value="NZ_JBBYHR010000002.1"/>
</dbReference>
<proteinExistence type="predicted"/>
<evidence type="ECO:0000313" key="2">
    <source>
        <dbReference type="Proteomes" id="UP001464555"/>
    </source>
</evidence>
<accession>A0ABU9HU51</accession>
<protein>
    <submittedName>
        <fullName evidence="1">Uncharacterized protein</fullName>
    </submittedName>
</protein>
<organism evidence="1 2">
    <name type="scientific">Flavobacterium arundinis</name>
    <dbReference type="NCBI Taxonomy" id="3139143"/>
    <lineage>
        <taxon>Bacteria</taxon>
        <taxon>Pseudomonadati</taxon>
        <taxon>Bacteroidota</taxon>
        <taxon>Flavobacteriia</taxon>
        <taxon>Flavobacteriales</taxon>
        <taxon>Flavobacteriaceae</taxon>
        <taxon>Flavobacterium</taxon>
    </lineage>
</organism>
<reference evidence="1 2" key="1">
    <citation type="submission" date="2024-04" db="EMBL/GenBank/DDBJ databases">
        <title>Flavobacterium sp. DGU11 16S ribosomal RNA gene Genome sequencing and assembly.</title>
        <authorList>
            <person name="Park S."/>
        </authorList>
    </citation>
    <scope>NUCLEOTIDE SEQUENCE [LARGE SCALE GENOMIC DNA]</scope>
    <source>
        <strain evidence="1 2">DGU11</strain>
    </source>
</reference>
<name>A0ABU9HU51_9FLAO</name>
<sequence length="71" mass="8158">MATDFQVKREKFSSLAFQIRVDNMDFFRGKTLSKVFIIGKSRDDNPALLFPKGIPDDIQDKLNDAFKEVFG</sequence>